<dbReference type="KEGG" id="clac:EG342_15635"/>
<dbReference type="Proteomes" id="UP000236262">
    <property type="component" value="Unassembled WGS sequence"/>
</dbReference>
<evidence type="ECO:0000313" key="1">
    <source>
        <dbReference type="EMBL" id="AZA83217.1"/>
    </source>
</evidence>
<dbReference type="AlphaFoldDB" id="A0A3G6REY5"/>
<organism evidence="2 3">
    <name type="scientific">Chryseobacterium lactis</name>
    <dbReference type="NCBI Taxonomy" id="1241981"/>
    <lineage>
        <taxon>Bacteria</taxon>
        <taxon>Pseudomonadati</taxon>
        <taxon>Bacteroidota</taxon>
        <taxon>Flavobacteriia</taxon>
        <taxon>Flavobacteriales</taxon>
        <taxon>Weeksellaceae</taxon>
        <taxon>Chryseobacterium group</taxon>
        <taxon>Chryseobacterium</taxon>
    </lineage>
</organism>
<sequence length="152" mass="17724">MKMVKSNLNKTISLLVFFVSITIYSQKVNLIIFINDEIITSPLGLEFHNNTSTNTYKYTYSPGKEVDTDISDIFKENMILQFNAYGDKENLTKRYSYNIPLEAGLFNDTSFLIIKIYNLDKKEYRKKYCKSKELYIVDFHKSGLHINTGICK</sequence>
<reference evidence="1 4" key="2">
    <citation type="submission" date="2018-11" db="EMBL/GenBank/DDBJ databases">
        <title>Proposal to divide the Flavobacteriaceae and reorganize its genera based on Amino Acid Identity values calculated from whole genome sequences.</title>
        <authorList>
            <person name="Nicholson A.C."/>
            <person name="Gulvik C.A."/>
            <person name="Whitney A.M."/>
            <person name="Humrighouse B.W."/>
            <person name="Bell M."/>
            <person name="Holmes B."/>
            <person name="Steigerwalt A.G."/>
            <person name="Villarma A."/>
            <person name="Sheth M."/>
            <person name="Batra D."/>
            <person name="Pryor J."/>
            <person name="Bernardet J.-F."/>
            <person name="Hugo C."/>
            <person name="Kampfer P."/>
            <person name="Newman J."/>
            <person name="McQuiston J.R."/>
        </authorList>
    </citation>
    <scope>NUCLEOTIDE SEQUENCE [LARGE SCALE GENOMIC DNA]</scope>
    <source>
        <strain evidence="1 4">KC_1864</strain>
    </source>
</reference>
<evidence type="ECO:0000313" key="4">
    <source>
        <dbReference type="Proteomes" id="UP000279972"/>
    </source>
</evidence>
<evidence type="ECO:0000313" key="2">
    <source>
        <dbReference type="EMBL" id="PNW11187.1"/>
    </source>
</evidence>
<protein>
    <submittedName>
        <fullName evidence="2">Uncharacterized protein</fullName>
    </submittedName>
</protein>
<name>A0A3G6REY5_CHRLC</name>
<dbReference type="Proteomes" id="UP000279972">
    <property type="component" value="Chromosome"/>
</dbReference>
<evidence type="ECO:0000313" key="3">
    <source>
        <dbReference type="Proteomes" id="UP000236262"/>
    </source>
</evidence>
<reference evidence="2 3" key="1">
    <citation type="submission" date="2018-01" db="EMBL/GenBank/DDBJ databases">
        <title>Draft genome sequences of Chryseobacterium lactis NCTC11390, Chryseobacterium oncorhynchi 701B-08, and Chryseobacterium viscerum 687B-08.</title>
        <authorList>
            <person name="Jeong J.-J."/>
            <person name="Lee Y.J."/>
            <person name="Park B."/>
            <person name="Choi I.-G."/>
            <person name="Kim K.D."/>
        </authorList>
    </citation>
    <scope>NUCLEOTIDE SEQUENCE [LARGE SCALE GENOMIC DNA]</scope>
    <source>
        <strain evidence="2 3">NCTC11390</strain>
    </source>
</reference>
<dbReference type="OrthoDB" id="9953615at2"/>
<accession>A0A3G6REY5</accession>
<gene>
    <name evidence="2" type="ORF">C1637_24230</name>
    <name evidence="1" type="ORF">EG342_15635</name>
</gene>
<dbReference type="EMBL" id="CP033924">
    <property type="protein sequence ID" value="AZA83217.1"/>
    <property type="molecule type" value="Genomic_DNA"/>
</dbReference>
<keyword evidence="4" id="KW-1185">Reference proteome</keyword>
<proteinExistence type="predicted"/>
<dbReference type="RefSeq" id="WP_103294227.1">
    <property type="nucleotide sequence ID" value="NZ_CP033924.1"/>
</dbReference>
<dbReference type="EMBL" id="PPEH01000015">
    <property type="protein sequence ID" value="PNW11187.1"/>
    <property type="molecule type" value="Genomic_DNA"/>
</dbReference>